<dbReference type="Proteomes" id="UP000823674">
    <property type="component" value="Chromosome A02"/>
</dbReference>
<gene>
    <name evidence="1" type="primary">A02g510150.1_BraROA</name>
    <name evidence="1" type="ORF">IGI04_007641</name>
</gene>
<dbReference type="EMBL" id="JADBGQ010000002">
    <property type="protein sequence ID" value="KAG5411322.1"/>
    <property type="molecule type" value="Genomic_DNA"/>
</dbReference>
<accession>A0ABQ7NKD7</accession>
<sequence>MSTTNQKISTLNQFVYLRLPDQICNRNAESQPNRRYERDEVLVIVHADHTYELFSQPISQAQTISPLQHTSWSRRNTEEADSDDCGEKIGGLEEGQQWQLLRRLRIRVLQY</sequence>
<reference evidence="1 2" key="1">
    <citation type="submission" date="2021-03" db="EMBL/GenBank/DDBJ databases">
        <authorList>
            <person name="King G.J."/>
            <person name="Bancroft I."/>
            <person name="Baten A."/>
            <person name="Bloomfield J."/>
            <person name="Borpatragohain P."/>
            <person name="He Z."/>
            <person name="Irish N."/>
            <person name="Irwin J."/>
            <person name="Liu K."/>
            <person name="Mauleon R.P."/>
            <person name="Moore J."/>
            <person name="Morris R."/>
            <person name="Ostergaard L."/>
            <person name="Wang B."/>
            <person name="Wells R."/>
        </authorList>
    </citation>
    <scope>NUCLEOTIDE SEQUENCE [LARGE SCALE GENOMIC DNA]</scope>
    <source>
        <strain evidence="1">R-o-18</strain>
        <tissue evidence="1">Leaf</tissue>
    </source>
</reference>
<proteinExistence type="predicted"/>
<name>A0ABQ7NKD7_BRACM</name>
<keyword evidence="2" id="KW-1185">Reference proteome</keyword>
<evidence type="ECO:0000313" key="1">
    <source>
        <dbReference type="EMBL" id="KAG5411322.1"/>
    </source>
</evidence>
<protein>
    <submittedName>
        <fullName evidence="1">Uncharacterized protein</fullName>
    </submittedName>
</protein>
<comment type="caution">
    <text evidence="1">The sequence shown here is derived from an EMBL/GenBank/DDBJ whole genome shotgun (WGS) entry which is preliminary data.</text>
</comment>
<organism evidence="1 2">
    <name type="scientific">Brassica rapa subsp. trilocularis</name>
    <dbReference type="NCBI Taxonomy" id="1813537"/>
    <lineage>
        <taxon>Eukaryota</taxon>
        <taxon>Viridiplantae</taxon>
        <taxon>Streptophyta</taxon>
        <taxon>Embryophyta</taxon>
        <taxon>Tracheophyta</taxon>
        <taxon>Spermatophyta</taxon>
        <taxon>Magnoliopsida</taxon>
        <taxon>eudicotyledons</taxon>
        <taxon>Gunneridae</taxon>
        <taxon>Pentapetalae</taxon>
        <taxon>rosids</taxon>
        <taxon>malvids</taxon>
        <taxon>Brassicales</taxon>
        <taxon>Brassicaceae</taxon>
        <taxon>Brassiceae</taxon>
        <taxon>Brassica</taxon>
    </lineage>
</organism>
<evidence type="ECO:0000313" key="2">
    <source>
        <dbReference type="Proteomes" id="UP000823674"/>
    </source>
</evidence>